<evidence type="ECO:0000256" key="5">
    <source>
        <dbReference type="PROSITE-ProRule" id="PRU00560"/>
    </source>
</evidence>
<dbReference type="PANTHER" id="PTHR11070:SF45">
    <property type="entry name" value="DNA 3'-5' HELICASE"/>
    <property type="match status" value="1"/>
</dbReference>
<dbReference type="GO" id="GO:0005829">
    <property type="term" value="C:cytosol"/>
    <property type="evidence" value="ECO:0007669"/>
    <property type="project" value="TreeGrafter"/>
</dbReference>
<dbReference type="STRING" id="512565.AMIS_13000"/>
<evidence type="ECO:0000256" key="4">
    <source>
        <dbReference type="ARBA" id="ARBA00022840"/>
    </source>
</evidence>
<dbReference type="InterPro" id="IPR014016">
    <property type="entry name" value="UvrD-like_ATP-bd"/>
</dbReference>
<dbReference type="AlphaFoldDB" id="I0H0I3"/>
<dbReference type="PROSITE" id="PS51198">
    <property type="entry name" value="UVRD_HELICASE_ATP_BIND"/>
    <property type="match status" value="1"/>
</dbReference>
<evidence type="ECO:0000313" key="8">
    <source>
        <dbReference type="Proteomes" id="UP000007882"/>
    </source>
</evidence>
<dbReference type="Pfam" id="PF13245">
    <property type="entry name" value="AAA_19"/>
    <property type="match status" value="1"/>
</dbReference>
<dbReference type="Proteomes" id="UP000007882">
    <property type="component" value="Chromosome"/>
</dbReference>
<sequence>MRGRTTDLSDATVLQQEIAVEQEHVDRVYARLDELRRDASRAEKEGYRLAGVGTFGALVERDAMVFHAARRRHALDTEYEGLVFGRLDLKTEATHYVGRMGIRDEDSKPLVVDWRAPAAAAFYRATPADPLGVVRRRMIQSSRERVTGIEDDLLDPDAAPADMRVVGDGALLASLAKATGRGMRDIVATIQREQDEAIRSPASGVTIVTGGPGTGKTAVALHRAAYLLYSDRSRFAGGGILVVGPSGVFVEYIATVLPSLGEETATLRSLGSLVPGYDATRVDAGDVAAIKGSLRMRRVLERASHDAVPNGPSELRLLYRGTLLRLDSAALDKIRRQALPRGARRNEVRGHGFDRVFDALWAQARDHKVTGLPEKREFEAELADRNDFREFLKAWWPRFTPMRVLRWLADPGRLRAYATGVLSRDEIATLQGSFDALDAEGPTIADVALLDELDELMGRPRKPAKKSKNPFHVRDGIQEVSTYADRQAAARAQQVQREEDYREYAHIVVDESQDVSPMQWRMIGRRGSYASWTIVGDPAQTAWSGDPEELDRARDRALGSRKRASYALTTNYRNSSEIFAVAASVIRKIMPDLPLPSAVRSTGVDPADVVTTVTALPEAVRELTEKQLAEVDGTIGVIMPVPRRDEVAGWVAGLPERVQVVTALEAKGMEYDAVVLVEPAQIAVDRAGIRTLYVALSRATQRLTTVGTNPGWL</sequence>
<dbReference type="GO" id="GO:0016787">
    <property type="term" value="F:hydrolase activity"/>
    <property type="evidence" value="ECO:0007669"/>
    <property type="project" value="UniProtKB-UniRule"/>
</dbReference>
<dbReference type="GO" id="GO:0043138">
    <property type="term" value="F:3'-5' DNA helicase activity"/>
    <property type="evidence" value="ECO:0007669"/>
    <property type="project" value="TreeGrafter"/>
</dbReference>
<evidence type="ECO:0000256" key="3">
    <source>
        <dbReference type="ARBA" id="ARBA00022806"/>
    </source>
</evidence>
<keyword evidence="1 5" id="KW-0547">Nucleotide-binding</keyword>
<dbReference type="PATRIC" id="fig|512565.3.peg.1305"/>
<dbReference type="eggNOG" id="COG3973">
    <property type="taxonomic scope" value="Bacteria"/>
</dbReference>
<feature type="binding site" evidence="5">
    <location>
        <begin position="210"/>
        <end position="217"/>
    </location>
    <ligand>
        <name>ATP</name>
        <dbReference type="ChEBI" id="CHEBI:30616"/>
    </ligand>
</feature>
<dbReference type="GO" id="GO:0003677">
    <property type="term" value="F:DNA binding"/>
    <property type="evidence" value="ECO:0007669"/>
    <property type="project" value="InterPro"/>
</dbReference>
<keyword evidence="8" id="KW-1185">Reference proteome</keyword>
<evidence type="ECO:0000256" key="1">
    <source>
        <dbReference type="ARBA" id="ARBA00022741"/>
    </source>
</evidence>
<dbReference type="HOGENOM" id="CLU_010312_3_1_11"/>
<keyword evidence="4 5" id="KW-0067">ATP-binding</keyword>
<evidence type="ECO:0000259" key="6">
    <source>
        <dbReference type="PROSITE" id="PS51198"/>
    </source>
</evidence>
<dbReference type="InterPro" id="IPR000212">
    <property type="entry name" value="DNA_helicase_UvrD/REP"/>
</dbReference>
<dbReference type="SUPFAM" id="SSF52540">
    <property type="entry name" value="P-loop containing nucleoside triphosphate hydrolases"/>
    <property type="match status" value="1"/>
</dbReference>
<accession>I0H0I3</accession>
<protein>
    <submittedName>
        <fullName evidence="7">Putative helicase</fullName>
    </submittedName>
</protein>
<keyword evidence="2 5" id="KW-0378">Hydrolase</keyword>
<dbReference type="PANTHER" id="PTHR11070">
    <property type="entry name" value="UVRD / RECB / PCRA DNA HELICASE FAMILY MEMBER"/>
    <property type="match status" value="1"/>
</dbReference>
<organism evidence="7 8">
    <name type="scientific">Actinoplanes missouriensis (strain ATCC 14538 / DSM 43046 / CBS 188.64 / JCM 3121 / NBRC 102363 / NCIMB 12654 / NRRL B-3342 / UNCC 431)</name>
    <dbReference type="NCBI Taxonomy" id="512565"/>
    <lineage>
        <taxon>Bacteria</taxon>
        <taxon>Bacillati</taxon>
        <taxon>Actinomycetota</taxon>
        <taxon>Actinomycetes</taxon>
        <taxon>Micromonosporales</taxon>
        <taxon>Micromonosporaceae</taxon>
        <taxon>Actinoplanes</taxon>
    </lineage>
</organism>
<dbReference type="EMBL" id="AP012319">
    <property type="protein sequence ID" value="BAL86520.1"/>
    <property type="molecule type" value="Genomic_DNA"/>
</dbReference>
<dbReference type="GO" id="GO:0005524">
    <property type="term" value="F:ATP binding"/>
    <property type="evidence" value="ECO:0007669"/>
    <property type="project" value="UniProtKB-UniRule"/>
</dbReference>
<dbReference type="Pfam" id="PF13538">
    <property type="entry name" value="UvrD_C_2"/>
    <property type="match status" value="1"/>
</dbReference>
<gene>
    <name evidence="7" type="ordered locus">AMIS_13000</name>
</gene>
<proteinExistence type="predicted"/>
<reference evidence="7 8" key="1">
    <citation type="submission" date="2012-02" db="EMBL/GenBank/DDBJ databases">
        <title>Complete genome sequence of Actinoplanes missouriensis 431 (= NBRC 102363).</title>
        <authorList>
            <person name="Ohnishi Y."/>
            <person name="Ishikawa J."/>
            <person name="Sekine M."/>
            <person name="Hosoyama A."/>
            <person name="Harada T."/>
            <person name="Narita H."/>
            <person name="Hata T."/>
            <person name="Konno Y."/>
            <person name="Tutikane K."/>
            <person name="Fujita N."/>
            <person name="Horinouchi S."/>
            <person name="Hayakawa M."/>
        </authorList>
    </citation>
    <scope>NUCLEOTIDE SEQUENCE [LARGE SCALE GENOMIC DNA]</scope>
    <source>
        <strain evidence="8">ATCC 14538 / DSM 43046 / CBS 188.64 / JCM 3121 / NBRC 102363 / NCIMB 12654 / NRRL B-3342 / UNCC 431</strain>
    </source>
</reference>
<evidence type="ECO:0000256" key="2">
    <source>
        <dbReference type="ARBA" id="ARBA00022801"/>
    </source>
</evidence>
<dbReference type="Gene3D" id="3.40.50.300">
    <property type="entry name" value="P-loop containing nucleotide triphosphate hydrolases"/>
    <property type="match status" value="3"/>
</dbReference>
<dbReference type="GO" id="GO:0000725">
    <property type="term" value="P:recombinational repair"/>
    <property type="evidence" value="ECO:0007669"/>
    <property type="project" value="TreeGrafter"/>
</dbReference>
<name>I0H0I3_ACTM4</name>
<dbReference type="InterPro" id="IPR027417">
    <property type="entry name" value="P-loop_NTPase"/>
</dbReference>
<dbReference type="KEGG" id="ams:AMIS_13000"/>
<feature type="domain" description="UvrD-like helicase ATP-binding" evidence="6">
    <location>
        <begin position="189"/>
        <end position="575"/>
    </location>
</feature>
<dbReference type="InterPro" id="IPR027785">
    <property type="entry name" value="UvrD-like_helicase_C"/>
</dbReference>
<evidence type="ECO:0000313" key="7">
    <source>
        <dbReference type="EMBL" id="BAL86520.1"/>
    </source>
</evidence>
<keyword evidence="3 5" id="KW-0347">Helicase</keyword>